<feature type="chain" id="PRO_5045953031" description="3-keto-disaccharide hydrolase domain-containing protein" evidence="1">
    <location>
        <begin position="27"/>
        <end position="241"/>
    </location>
</feature>
<feature type="signal peptide" evidence="1">
    <location>
        <begin position="1"/>
        <end position="26"/>
    </location>
</feature>
<accession>A0ABS3MNA0</accession>
<keyword evidence="3" id="KW-1185">Reference proteome</keyword>
<organism evidence="2 3">
    <name type="scientific">Bradyrhizobium quebecense</name>
    <dbReference type="NCBI Taxonomy" id="2748629"/>
    <lineage>
        <taxon>Bacteria</taxon>
        <taxon>Pseudomonadati</taxon>
        <taxon>Pseudomonadota</taxon>
        <taxon>Alphaproteobacteria</taxon>
        <taxon>Hyphomicrobiales</taxon>
        <taxon>Nitrobacteraceae</taxon>
        <taxon>Bradyrhizobium</taxon>
    </lineage>
</organism>
<proteinExistence type="predicted"/>
<evidence type="ECO:0008006" key="4">
    <source>
        <dbReference type="Google" id="ProtNLM"/>
    </source>
</evidence>
<evidence type="ECO:0000313" key="3">
    <source>
        <dbReference type="Proteomes" id="UP000692816"/>
    </source>
</evidence>
<evidence type="ECO:0000256" key="1">
    <source>
        <dbReference type="SAM" id="SignalP"/>
    </source>
</evidence>
<dbReference type="SUPFAM" id="SSF49899">
    <property type="entry name" value="Concanavalin A-like lectins/glucanases"/>
    <property type="match status" value="1"/>
</dbReference>
<dbReference type="RefSeq" id="WP_207835272.1">
    <property type="nucleotide sequence ID" value="NZ_CP088282.1"/>
</dbReference>
<keyword evidence="1" id="KW-0732">Signal</keyword>
<dbReference type="InterPro" id="IPR013320">
    <property type="entry name" value="ConA-like_dom_sf"/>
</dbReference>
<dbReference type="Gene3D" id="2.60.120.560">
    <property type="entry name" value="Exo-inulinase, domain 1"/>
    <property type="match status" value="1"/>
</dbReference>
<comment type="caution">
    <text evidence="2">The sequence shown here is derived from an EMBL/GenBank/DDBJ whole genome shotgun (WGS) entry which is preliminary data.</text>
</comment>
<name>A0ABS3MNA0_9BRAD</name>
<dbReference type="Proteomes" id="UP000692816">
    <property type="component" value="Unassembled WGS sequence"/>
</dbReference>
<dbReference type="EMBL" id="JAGEPA010000001">
    <property type="protein sequence ID" value="MBO1432946.1"/>
    <property type="molecule type" value="Genomic_DNA"/>
</dbReference>
<sequence>MSISKTIKVSVVCAIGFAGLALPGLAAPPATIDLAGETVGAEPKAFVPVVGFWRVEDANGKKVLVVDGRQWKEGQSSAGIADKARALYGERYAEFLDRVQAYAYFPYVVAPNVENFTDGEITVRFQGLSGRIDQGAGILFNLKPNGDYLTVRANCLENNLVLWKVEKGKRSSVNWVRNTPTATHQWHDLKVRVSGTKVEGYLDGKLYLQHTLAQPISGRIGLWSKADSHMYFADYTVSTSN</sequence>
<gene>
    <name evidence="2" type="ORF">J4P68_27230</name>
</gene>
<protein>
    <recommendedName>
        <fullName evidence="4">3-keto-disaccharide hydrolase domain-containing protein</fullName>
    </recommendedName>
</protein>
<evidence type="ECO:0000313" key="2">
    <source>
        <dbReference type="EMBL" id="MBO1432946.1"/>
    </source>
</evidence>
<reference evidence="2" key="1">
    <citation type="journal article" date="2021" name="Int. J. Syst. Evol. Microbiol.">
        <title>Bradyrhizobium septentrionale sp. nov. (sv. septentrionale) and Bradyrhizobium quebecense sp. nov. (sv. septentrionale) associated with legumes native to Canada possess rearranged symbiosis genes and numerous insertion sequences.</title>
        <authorList>
            <person name="Bromfield E.S.P."/>
            <person name="Cloutier S."/>
        </authorList>
    </citation>
    <scope>NUCLEOTIDE SEQUENCE</scope>
    <source>
        <strain evidence="2">12S5</strain>
    </source>
</reference>